<gene>
    <name evidence="2" type="primary">ey_0</name>
    <name evidence="2" type="ORF">CM83_78915</name>
</gene>
<feature type="non-terminal residue" evidence="2">
    <location>
        <position position="1"/>
    </location>
</feature>
<dbReference type="EMBL" id="GBHO01012217">
    <property type="protein sequence ID" value="JAG31387.1"/>
    <property type="molecule type" value="Transcribed_RNA"/>
</dbReference>
<dbReference type="AlphaFoldDB" id="A0A0A9YE79"/>
<evidence type="ECO:0000313" key="2">
    <source>
        <dbReference type="EMBL" id="JAG31387.1"/>
    </source>
</evidence>
<reference evidence="2" key="2">
    <citation type="submission" date="2014-07" db="EMBL/GenBank/DDBJ databases">
        <authorList>
            <person name="Hull J."/>
        </authorList>
    </citation>
    <scope>NUCLEOTIDE SEQUENCE</scope>
</reference>
<proteinExistence type="predicted"/>
<reference evidence="2" key="1">
    <citation type="journal article" date="2014" name="PLoS ONE">
        <title>Transcriptome-Based Identification of ABC Transporters in the Western Tarnished Plant Bug Lygus hesperus.</title>
        <authorList>
            <person name="Hull J.J."/>
            <person name="Chaney K."/>
            <person name="Geib S.M."/>
            <person name="Fabrick J.A."/>
            <person name="Brent C.S."/>
            <person name="Walsh D."/>
            <person name="Lavine L.C."/>
        </authorList>
    </citation>
    <scope>NUCLEOTIDE SEQUENCE</scope>
</reference>
<name>A0A0A9YE79_LYGHE</name>
<feature type="non-terminal residue" evidence="2">
    <location>
        <position position="165"/>
    </location>
</feature>
<organism evidence="2">
    <name type="scientific">Lygus hesperus</name>
    <name type="common">Western plant bug</name>
    <dbReference type="NCBI Taxonomy" id="30085"/>
    <lineage>
        <taxon>Eukaryota</taxon>
        <taxon>Metazoa</taxon>
        <taxon>Ecdysozoa</taxon>
        <taxon>Arthropoda</taxon>
        <taxon>Hexapoda</taxon>
        <taxon>Insecta</taxon>
        <taxon>Pterygota</taxon>
        <taxon>Neoptera</taxon>
        <taxon>Paraneoptera</taxon>
        <taxon>Hemiptera</taxon>
        <taxon>Heteroptera</taxon>
        <taxon>Panheteroptera</taxon>
        <taxon>Cimicomorpha</taxon>
        <taxon>Miridae</taxon>
        <taxon>Mirini</taxon>
        <taxon>Lygus</taxon>
    </lineage>
</organism>
<feature type="region of interest" description="Disordered" evidence="1">
    <location>
        <begin position="42"/>
        <end position="68"/>
    </location>
</feature>
<accession>A0A0A9YE79</accession>
<protein>
    <submittedName>
        <fullName evidence="2">Paired box protein Pax-6</fullName>
    </submittedName>
</protein>
<sequence length="165" mass="18832">GEMEVEFEAEFAGEFVDEFADECAGEFADEYPVELKWENPSDTSVDLMDLGCPMNSEESFDTSNGEDSTKLEQRLTLCSTQSVSGEFDEVHFKNSESDEVEKDSFPLLVELMLDPDEVDSYKSWLGDPDDEDAYEDDDDDVFITLSREEFVQESRVLQKFIDAYT</sequence>
<evidence type="ECO:0000256" key="1">
    <source>
        <dbReference type="SAM" id="MobiDB-lite"/>
    </source>
</evidence>